<protein>
    <submittedName>
        <fullName evidence="1">Uncharacterized protein</fullName>
    </submittedName>
</protein>
<dbReference type="InterPro" id="IPR013078">
    <property type="entry name" value="His_Pase_superF_clade-1"/>
</dbReference>
<accession>A0A6J4VIF5</accession>
<gene>
    <name evidence="1" type="ORF">AVDCRST_MAG88-2891</name>
</gene>
<organism evidence="1">
    <name type="scientific">uncultured Thermomicrobiales bacterium</name>
    <dbReference type="NCBI Taxonomy" id="1645740"/>
    <lineage>
        <taxon>Bacteria</taxon>
        <taxon>Pseudomonadati</taxon>
        <taxon>Thermomicrobiota</taxon>
        <taxon>Thermomicrobia</taxon>
        <taxon>Thermomicrobiales</taxon>
        <taxon>environmental samples</taxon>
    </lineage>
</organism>
<dbReference type="Pfam" id="PF00300">
    <property type="entry name" value="His_Phos_1"/>
    <property type="match status" value="1"/>
</dbReference>
<dbReference type="SUPFAM" id="SSF53254">
    <property type="entry name" value="Phosphoglycerate mutase-like"/>
    <property type="match status" value="1"/>
</dbReference>
<dbReference type="InterPro" id="IPR029033">
    <property type="entry name" value="His_PPase_superfam"/>
</dbReference>
<dbReference type="EMBL" id="CADCWM010000698">
    <property type="protein sequence ID" value="CAA9576784.1"/>
    <property type="molecule type" value="Genomic_DNA"/>
</dbReference>
<proteinExistence type="predicted"/>
<name>A0A6J4VIF5_9BACT</name>
<dbReference type="Gene3D" id="3.40.50.1240">
    <property type="entry name" value="Phosphoglycerate mutase-like"/>
    <property type="match status" value="1"/>
</dbReference>
<reference evidence="1" key="1">
    <citation type="submission" date="2020-02" db="EMBL/GenBank/DDBJ databases">
        <authorList>
            <person name="Meier V. D."/>
        </authorList>
    </citation>
    <scope>NUCLEOTIDE SEQUENCE</scope>
    <source>
        <strain evidence="1">AVDCRST_MAG88</strain>
    </source>
</reference>
<dbReference type="AlphaFoldDB" id="A0A6J4VIF5"/>
<dbReference type="CDD" id="cd07067">
    <property type="entry name" value="HP_PGM_like"/>
    <property type="match status" value="1"/>
</dbReference>
<sequence>MVIGDRALTLEVRPELREIEGGRLRDIPEDAVETAFVGAFAAGLDRESRFLGGETFGALVDRVVPAFRDLCAAPGWRQLLIVAHGGVNRAILLDALGAGLASFGALEQDAACINIVDVEGQGDDLRLIVRLLNYTPYNEQKLGLDLTTMERLYRRYRPDRAGDGTGAGAH</sequence>
<evidence type="ECO:0000313" key="1">
    <source>
        <dbReference type="EMBL" id="CAA9576784.1"/>
    </source>
</evidence>